<dbReference type="Pfam" id="PF00512">
    <property type="entry name" value="HisKA"/>
    <property type="match status" value="1"/>
</dbReference>
<dbReference type="Gene3D" id="1.10.287.130">
    <property type="match status" value="1"/>
</dbReference>
<feature type="domain" description="Histidine kinase" evidence="12">
    <location>
        <begin position="268"/>
        <end position="476"/>
    </location>
</feature>
<dbReference type="GO" id="GO:0000155">
    <property type="term" value="F:phosphorelay sensor kinase activity"/>
    <property type="evidence" value="ECO:0007669"/>
    <property type="project" value="InterPro"/>
</dbReference>
<evidence type="ECO:0000256" key="7">
    <source>
        <dbReference type="ARBA" id="ARBA00022777"/>
    </source>
</evidence>
<dbReference type="InterPro" id="IPR036890">
    <property type="entry name" value="HATPase_C_sf"/>
</dbReference>
<evidence type="ECO:0000313" key="15">
    <source>
        <dbReference type="Proteomes" id="UP000318693"/>
    </source>
</evidence>
<dbReference type="CDD" id="cd00075">
    <property type="entry name" value="HATPase"/>
    <property type="match status" value="1"/>
</dbReference>
<dbReference type="SUPFAM" id="SSF47384">
    <property type="entry name" value="Homodimeric domain of signal transducing histidine kinase"/>
    <property type="match status" value="1"/>
</dbReference>
<feature type="transmembrane region" description="Helical" evidence="11">
    <location>
        <begin position="188"/>
        <end position="207"/>
    </location>
</feature>
<sequence length="491" mass="52751">MTTTIERLRGSGGAGGLTVRSRILATVLALTLLTLVVAGGTAWVLQRNRVDSRIDASLQRTVDEFTAFAKSAADPLTGQPYATAQDLIYAGMQREVPGPSEGMAGFVEGRLELELPTGLKINEDPELANHLEMMVTRPGRIASVTTSTSEYRYAIVKVTLTDVAQGALVVAFDRSAEMDEVDDTFRTYALVAAIALVVLAAVGWVLAGRLLSPLRHLRETAESITDTDLSRRIEVRGNDDLSELTRTVNAMLSRLEDAFTSQRELLDDAGHELRTPITVVRGHLELMDPNDPADAAATKELALSELDRMHRLADDLVLLAKSERPDFVQPARTSIGELTDNVLDQARALGERRWLIDARLEGEVLVDSQRITQALLQLAANAVKFSEPGSVIALGSTLRGGRLLLWVRDEGIGIAPDEQARIFERFGRASQSVGRDGAGLGLAIVAAIAAAHGGRVDVDSKVGAGSVFVLDLPARGAVVEQVTEEIEPVSG</sequence>
<evidence type="ECO:0000256" key="11">
    <source>
        <dbReference type="SAM" id="Phobius"/>
    </source>
</evidence>
<keyword evidence="7 14" id="KW-0418">Kinase</keyword>
<evidence type="ECO:0000259" key="12">
    <source>
        <dbReference type="PROSITE" id="PS50109"/>
    </source>
</evidence>
<dbReference type="AlphaFoldDB" id="A0A552WJA9"/>
<keyword evidence="15" id="KW-1185">Reference proteome</keyword>
<evidence type="ECO:0000256" key="3">
    <source>
        <dbReference type="ARBA" id="ARBA00012438"/>
    </source>
</evidence>
<evidence type="ECO:0000256" key="8">
    <source>
        <dbReference type="ARBA" id="ARBA00022989"/>
    </source>
</evidence>
<comment type="subcellular location">
    <subcellularLocation>
        <location evidence="2">Cell membrane</location>
    </subcellularLocation>
</comment>
<dbReference type="SUPFAM" id="SSF55874">
    <property type="entry name" value="ATPase domain of HSP90 chaperone/DNA topoisomerase II/histidine kinase"/>
    <property type="match status" value="1"/>
</dbReference>
<dbReference type="PANTHER" id="PTHR45436:SF5">
    <property type="entry name" value="SENSOR HISTIDINE KINASE TRCS"/>
    <property type="match status" value="1"/>
</dbReference>
<dbReference type="Proteomes" id="UP000318693">
    <property type="component" value="Unassembled WGS sequence"/>
</dbReference>
<dbReference type="InterPro" id="IPR003661">
    <property type="entry name" value="HisK_dim/P_dom"/>
</dbReference>
<dbReference type="CDD" id="cd00082">
    <property type="entry name" value="HisKA"/>
    <property type="match status" value="1"/>
</dbReference>
<comment type="caution">
    <text evidence="14">The sequence shown here is derived from an EMBL/GenBank/DDBJ whole genome shotgun (WGS) entry which is preliminary data.</text>
</comment>
<dbReference type="Pfam" id="PF02518">
    <property type="entry name" value="HATPase_c"/>
    <property type="match status" value="1"/>
</dbReference>
<evidence type="ECO:0000256" key="6">
    <source>
        <dbReference type="ARBA" id="ARBA00022692"/>
    </source>
</evidence>
<accession>A0A552WJA9</accession>
<dbReference type="PROSITE" id="PS50885">
    <property type="entry name" value="HAMP"/>
    <property type="match status" value="1"/>
</dbReference>
<dbReference type="InterPro" id="IPR003594">
    <property type="entry name" value="HATPase_dom"/>
</dbReference>
<keyword evidence="8 11" id="KW-1133">Transmembrane helix</keyword>
<dbReference type="PANTHER" id="PTHR45436">
    <property type="entry name" value="SENSOR HISTIDINE KINASE YKOH"/>
    <property type="match status" value="1"/>
</dbReference>
<dbReference type="GO" id="GO:0005886">
    <property type="term" value="C:plasma membrane"/>
    <property type="evidence" value="ECO:0007669"/>
    <property type="project" value="UniProtKB-SubCell"/>
</dbReference>
<evidence type="ECO:0000256" key="5">
    <source>
        <dbReference type="ARBA" id="ARBA00022679"/>
    </source>
</evidence>
<protein>
    <recommendedName>
        <fullName evidence="3">histidine kinase</fullName>
        <ecNumber evidence="3">2.7.13.3</ecNumber>
    </recommendedName>
</protein>
<keyword evidence="9" id="KW-0902">Two-component regulatory system</keyword>
<dbReference type="Gene3D" id="3.30.565.10">
    <property type="entry name" value="Histidine kinase-like ATPase, C-terminal domain"/>
    <property type="match status" value="1"/>
</dbReference>
<keyword evidence="10 11" id="KW-0472">Membrane</keyword>
<name>A0A552WJA9_9MICO</name>
<feature type="domain" description="HAMP" evidence="13">
    <location>
        <begin position="208"/>
        <end position="260"/>
    </location>
</feature>
<dbReference type="CDD" id="cd06225">
    <property type="entry name" value="HAMP"/>
    <property type="match status" value="1"/>
</dbReference>
<dbReference type="InterPro" id="IPR005467">
    <property type="entry name" value="His_kinase_dom"/>
</dbReference>
<keyword evidence="5" id="KW-0808">Transferase</keyword>
<feature type="transmembrane region" description="Helical" evidence="11">
    <location>
        <begin position="23"/>
        <end position="45"/>
    </location>
</feature>
<dbReference type="PROSITE" id="PS50109">
    <property type="entry name" value="HIS_KIN"/>
    <property type="match status" value="1"/>
</dbReference>
<evidence type="ECO:0000313" key="14">
    <source>
        <dbReference type="EMBL" id="TRW42842.1"/>
    </source>
</evidence>
<dbReference type="EC" id="2.7.13.3" evidence="3"/>
<dbReference type="SUPFAM" id="SSF158472">
    <property type="entry name" value="HAMP domain-like"/>
    <property type="match status" value="1"/>
</dbReference>
<dbReference type="InterPro" id="IPR004358">
    <property type="entry name" value="Sig_transdc_His_kin-like_C"/>
</dbReference>
<dbReference type="SMART" id="SM00387">
    <property type="entry name" value="HATPase_c"/>
    <property type="match status" value="1"/>
</dbReference>
<evidence type="ECO:0000259" key="13">
    <source>
        <dbReference type="PROSITE" id="PS50885"/>
    </source>
</evidence>
<evidence type="ECO:0000256" key="4">
    <source>
        <dbReference type="ARBA" id="ARBA00022553"/>
    </source>
</evidence>
<dbReference type="Pfam" id="PF00672">
    <property type="entry name" value="HAMP"/>
    <property type="match status" value="1"/>
</dbReference>
<dbReference type="EMBL" id="VJXR01000132">
    <property type="protein sequence ID" value="TRW42842.1"/>
    <property type="molecule type" value="Genomic_DNA"/>
</dbReference>
<reference evidence="14 15" key="1">
    <citation type="submission" date="2019-07" db="EMBL/GenBank/DDBJ databases">
        <title>Georgenia wutianyii sp. nov. and Georgenia *** sp. nov. isolated from plateau pika (Ochotona curzoniae) in the Qinghai-Tibet plateau of China.</title>
        <authorList>
            <person name="Tian Z."/>
        </authorList>
    </citation>
    <scope>NUCLEOTIDE SEQUENCE [LARGE SCALE GENOMIC DNA]</scope>
    <source>
        <strain evidence="14 15">Z446</strain>
    </source>
</reference>
<comment type="catalytic activity">
    <reaction evidence="1">
        <text>ATP + protein L-histidine = ADP + protein N-phospho-L-histidine.</text>
        <dbReference type="EC" id="2.7.13.3"/>
    </reaction>
</comment>
<keyword evidence="4" id="KW-0597">Phosphoprotein</keyword>
<organism evidence="14 15">
    <name type="scientific">Georgenia yuyongxinii</name>
    <dbReference type="NCBI Taxonomy" id="2589797"/>
    <lineage>
        <taxon>Bacteria</taxon>
        <taxon>Bacillati</taxon>
        <taxon>Actinomycetota</taxon>
        <taxon>Actinomycetes</taxon>
        <taxon>Micrococcales</taxon>
        <taxon>Bogoriellaceae</taxon>
        <taxon>Georgenia</taxon>
    </lineage>
</organism>
<dbReference type="InterPro" id="IPR003660">
    <property type="entry name" value="HAMP_dom"/>
</dbReference>
<gene>
    <name evidence="14" type="ORF">FJ693_20005</name>
</gene>
<dbReference type="SMART" id="SM00388">
    <property type="entry name" value="HisKA"/>
    <property type="match status" value="1"/>
</dbReference>
<evidence type="ECO:0000256" key="9">
    <source>
        <dbReference type="ARBA" id="ARBA00023012"/>
    </source>
</evidence>
<dbReference type="SMART" id="SM00304">
    <property type="entry name" value="HAMP"/>
    <property type="match status" value="1"/>
</dbReference>
<dbReference type="RefSeq" id="WP_143420185.1">
    <property type="nucleotide sequence ID" value="NZ_VJXR01000132.1"/>
</dbReference>
<evidence type="ECO:0000256" key="10">
    <source>
        <dbReference type="ARBA" id="ARBA00023136"/>
    </source>
</evidence>
<dbReference type="InterPro" id="IPR050428">
    <property type="entry name" value="TCS_sensor_his_kinase"/>
</dbReference>
<evidence type="ECO:0000256" key="2">
    <source>
        <dbReference type="ARBA" id="ARBA00004236"/>
    </source>
</evidence>
<dbReference type="Gene3D" id="6.10.340.10">
    <property type="match status" value="1"/>
</dbReference>
<dbReference type="PRINTS" id="PR00344">
    <property type="entry name" value="BCTRLSENSOR"/>
</dbReference>
<proteinExistence type="predicted"/>
<dbReference type="InterPro" id="IPR036097">
    <property type="entry name" value="HisK_dim/P_sf"/>
</dbReference>
<evidence type="ECO:0000256" key="1">
    <source>
        <dbReference type="ARBA" id="ARBA00000085"/>
    </source>
</evidence>
<keyword evidence="6 11" id="KW-0812">Transmembrane</keyword>